<organism evidence="16 17">
    <name type="scientific">Dioscorea cayennensis subsp. rotundata</name>
    <name type="common">White Guinea yam</name>
    <name type="synonym">Dioscorea rotundata</name>
    <dbReference type="NCBI Taxonomy" id="55577"/>
    <lineage>
        <taxon>Eukaryota</taxon>
        <taxon>Viridiplantae</taxon>
        <taxon>Streptophyta</taxon>
        <taxon>Embryophyta</taxon>
        <taxon>Tracheophyta</taxon>
        <taxon>Spermatophyta</taxon>
        <taxon>Magnoliopsida</taxon>
        <taxon>Liliopsida</taxon>
        <taxon>Dioscoreales</taxon>
        <taxon>Dioscoreaceae</taxon>
        <taxon>Dioscorea</taxon>
    </lineage>
</organism>
<comment type="similarity">
    <text evidence="3">Belongs to the glycosyl hydrolase 18 family. Chitinase class II subfamily.</text>
</comment>
<dbReference type="GO" id="GO:0000272">
    <property type="term" value="P:polysaccharide catabolic process"/>
    <property type="evidence" value="ECO:0007669"/>
    <property type="project" value="UniProtKB-KW"/>
</dbReference>
<keyword evidence="12" id="KW-0624">Polysaccharide degradation</keyword>
<dbReference type="InterPro" id="IPR001223">
    <property type="entry name" value="Glyco_hydro18_cat"/>
</dbReference>
<dbReference type="CDD" id="cd02877">
    <property type="entry name" value="GH18_hevamine_XipI_class_III"/>
    <property type="match status" value="1"/>
</dbReference>
<evidence type="ECO:0000256" key="10">
    <source>
        <dbReference type="ARBA" id="ARBA00023277"/>
    </source>
</evidence>
<evidence type="ECO:0000256" key="14">
    <source>
        <dbReference type="SAM" id="SignalP"/>
    </source>
</evidence>
<comment type="catalytic activity">
    <reaction evidence="1">
        <text>Random endo-hydrolysis of N-acetyl-beta-D-glucosaminide (1-&gt;4)-beta-linkages in chitin and chitodextrins.</text>
        <dbReference type="EC" id="3.2.1.14"/>
    </reaction>
</comment>
<reference evidence="17" key="1">
    <citation type="submission" date="2025-08" db="UniProtKB">
        <authorList>
            <consortium name="RefSeq"/>
        </authorList>
    </citation>
    <scope>IDENTIFICATION</scope>
</reference>
<keyword evidence="11 13" id="KW-0326">Glycosidase</keyword>
<dbReference type="PROSITE" id="PS51910">
    <property type="entry name" value="GH18_2"/>
    <property type="match status" value="1"/>
</dbReference>
<dbReference type="GO" id="GO:0008843">
    <property type="term" value="F:endochitinase activity"/>
    <property type="evidence" value="ECO:0007669"/>
    <property type="project" value="UniProtKB-EC"/>
</dbReference>
<keyword evidence="16" id="KW-1185">Reference proteome</keyword>
<evidence type="ECO:0000256" key="8">
    <source>
        <dbReference type="ARBA" id="ARBA00023024"/>
    </source>
</evidence>
<dbReference type="InterPro" id="IPR017853">
    <property type="entry name" value="GH"/>
</dbReference>
<evidence type="ECO:0000256" key="11">
    <source>
        <dbReference type="ARBA" id="ARBA00023295"/>
    </source>
</evidence>
<dbReference type="GO" id="GO:0006032">
    <property type="term" value="P:chitin catabolic process"/>
    <property type="evidence" value="ECO:0007669"/>
    <property type="project" value="UniProtKB-KW"/>
</dbReference>
<dbReference type="PANTHER" id="PTHR45708:SF22">
    <property type="entry name" value="ACIDIC ENDOCHITINASE"/>
    <property type="match status" value="1"/>
</dbReference>
<evidence type="ECO:0000259" key="15">
    <source>
        <dbReference type="PROSITE" id="PS51910"/>
    </source>
</evidence>
<dbReference type="FunFam" id="3.20.20.80:FF:000015">
    <property type="entry name" value="Acidic endochitinase SE2"/>
    <property type="match status" value="1"/>
</dbReference>
<dbReference type="AlphaFoldDB" id="A0AB40BRE8"/>
<evidence type="ECO:0000256" key="5">
    <source>
        <dbReference type="ARBA" id="ARBA00022525"/>
    </source>
</evidence>
<dbReference type="PROSITE" id="PS01095">
    <property type="entry name" value="GH18_1"/>
    <property type="match status" value="1"/>
</dbReference>
<evidence type="ECO:0000256" key="4">
    <source>
        <dbReference type="ARBA" id="ARBA00012729"/>
    </source>
</evidence>
<evidence type="ECO:0000256" key="12">
    <source>
        <dbReference type="ARBA" id="ARBA00023326"/>
    </source>
</evidence>
<comment type="subcellular location">
    <subcellularLocation>
        <location evidence="2">Secreted</location>
    </subcellularLocation>
</comment>
<dbReference type="GeneID" id="120266446"/>
<proteinExistence type="inferred from homology"/>
<sequence>MATQKTLSLLLLTLAALSITSNAGIGSIVVYWGQNGYEGSLAEACSTGNYDIVVLAFLYQFGNFQTPGLNLAGHCDPTSGGCVSVGVDIKACQNKGIKVFLSLGGASGSYTLVSTEDAQQVADYLWNNYLGGSSSSRPLGDAVLDGIDFDIEGGTTQHWDELAQMLYDYSQQGQKVYLSAAPQCPYPDAWMGTALATGLFDYVWVQFYNNPPCQYYSSNAVNVLNSWNQWTSSVTATKFFVGLPASPEAAGSGYMSPDALVSQVLPNIMYSDEYGGIMLWSRYYDLLSGYSSQIRHVNLVSSPGNTSAIRASA</sequence>
<name>A0AB40BRE8_DIOCR</name>
<feature type="chain" id="PRO_5044252110" description="chitinase" evidence="14">
    <location>
        <begin position="24"/>
        <end position="313"/>
    </location>
</feature>
<dbReference type="Gene3D" id="3.20.20.80">
    <property type="entry name" value="Glycosidases"/>
    <property type="match status" value="1"/>
</dbReference>
<accession>A0AB40BRE8</accession>
<feature type="domain" description="GH18" evidence="15">
    <location>
        <begin position="26"/>
        <end position="301"/>
    </location>
</feature>
<keyword evidence="6 14" id="KW-0732">Signal</keyword>
<dbReference type="PANTHER" id="PTHR45708">
    <property type="entry name" value="ENDOCHITINASE"/>
    <property type="match status" value="1"/>
</dbReference>
<dbReference type="Proteomes" id="UP001515500">
    <property type="component" value="Chromosome 8"/>
</dbReference>
<keyword evidence="9" id="KW-1015">Disulfide bond</keyword>
<dbReference type="RefSeq" id="XP_039130009.1">
    <property type="nucleotide sequence ID" value="XM_039274075.1"/>
</dbReference>
<protein>
    <recommendedName>
        <fullName evidence="4">chitinase</fullName>
        <ecNumber evidence="4">3.2.1.14</ecNumber>
    </recommendedName>
</protein>
<evidence type="ECO:0000256" key="2">
    <source>
        <dbReference type="ARBA" id="ARBA00004613"/>
    </source>
</evidence>
<dbReference type="Pfam" id="PF00704">
    <property type="entry name" value="Glyco_hydro_18"/>
    <property type="match status" value="1"/>
</dbReference>
<keyword evidence="8" id="KW-0146">Chitin degradation</keyword>
<evidence type="ECO:0000313" key="16">
    <source>
        <dbReference type="Proteomes" id="UP001515500"/>
    </source>
</evidence>
<keyword evidence="7 13" id="KW-0378">Hydrolase</keyword>
<evidence type="ECO:0000313" key="17">
    <source>
        <dbReference type="RefSeq" id="XP_039130009.1"/>
    </source>
</evidence>
<keyword evidence="10" id="KW-0119">Carbohydrate metabolism</keyword>
<dbReference type="InterPro" id="IPR045321">
    <property type="entry name" value="Cts1-like"/>
</dbReference>
<dbReference type="EC" id="3.2.1.14" evidence="4"/>
<evidence type="ECO:0000256" key="7">
    <source>
        <dbReference type="ARBA" id="ARBA00022801"/>
    </source>
</evidence>
<dbReference type="InterPro" id="IPR050542">
    <property type="entry name" value="Glycosyl_Hydrlase18_Chitinase"/>
</dbReference>
<keyword evidence="5" id="KW-0964">Secreted</keyword>
<evidence type="ECO:0000256" key="1">
    <source>
        <dbReference type="ARBA" id="ARBA00000822"/>
    </source>
</evidence>
<evidence type="ECO:0000256" key="13">
    <source>
        <dbReference type="RuleBase" id="RU000489"/>
    </source>
</evidence>
<feature type="signal peptide" evidence="14">
    <location>
        <begin position="1"/>
        <end position="23"/>
    </location>
</feature>
<dbReference type="InterPro" id="IPR001579">
    <property type="entry name" value="Glyco_hydro_18_chit_AS"/>
</dbReference>
<evidence type="ECO:0000256" key="3">
    <source>
        <dbReference type="ARBA" id="ARBA00009121"/>
    </source>
</evidence>
<evidence type="ECO:0000256" key="6">
    <source>
        <dbReference type="ARBA" id="ARBA00022729"/>
    </source>
</evidence>
<dbReference type="GO" id="GO:0005576">
    <property type="term" value="C:extracellular region"/>
    <property type="evidence" value="ECO:0007669"/>
    <property type="project" value="UniProtKB-SubCell"/>
</dbReference>
<gene>
    <name evidence="17" type="primary">LOC120266446</name>
</gene>
<dbReference type="SUPFAM" id="SSF51445">
    <property type="entry name" value="(Trans)glycosidases"/>
    <property type="match status" value="1"/>
</dbReference>
<evidence type="ECO:0000256" key="9">
    <source>
        <dbReference type="ARBA" id="ARBA00023157"/>
    </source>
</evidence>